<reference evidence="1 2" key="1">
    <citation type="submission" date="2022-09" db="EMBL/GenBank/DDBJ databases">
        <authorList>
            <person name="Palmer J.M."/>
        </authorList>
    </citation>
    <scope>NUCLEOTIDE SEQUENCE [LARGE SCALE GENOMIC DNA]</scope>
    <source>
        <strain evidence="1 2">DSM 7382</strain>
    </source>
</reference>
<protein>
    <submittedName>
        <fullName evidence="1">Uncharacterized protein</fullName>
    </submittedName>
</protein>
<comment type="caution">
    <text evidence="1">The sequence shown here is derived from an EMBL/GenBank/DDBJ whole genome shotgun (WGS) entry which is preliminary data.</text>
</comment>
<accession>A0AAW0FU15</accession>
<proteinExistence type="predicted"/>
<sequence>MPPARVALQPNSLYIATQTILIPDTNTEVNFERGAWHWSFFFTDATGNITQLHWNVATVEENSGEYFVRNSLTDTTVLARIDPTTVYVSFLRLSGWTNPGLETLAATLDALYKEHEGKPPALLRSMIPLRSCRTWILDAVDIFDRNRWMTVPVDLEGTVKKESKDATDRYAEMIESWIMDLDQFKPTVKDI</sequence>
<dbReference type="AlphaFoldDB" id="A0AAW0FU15"/>
<evidence type="ECO:0000313" key="1">
    <source>
        <dbReference type="EMBL" id="KAK7682787.1"/>
    </source>
</evidence>
<dbReference type="Proteomes" id="UP001385951">
    <property type="component" value="Unassembled WGS sequence"/>
</dbReference>
<evidence type="ECO:0000313" key="2">
    <source>
        <dbReference type="Proteomes" id="UP001385951"/>
    </source>
</evidence>
<dbReference type="EMBL" id="JASBNA010000034">
    <property type="protein sequence ID" value="KAK7682787.1"/>
    <property type="molecule type" value="Genomic_DNA"/>
</dbReference>
<name>A0AAW0FU15_9APHY</name>
<organism evidence="1 2">
    <name type="scientific">Cerrena zonata</name>
    <dbReference type="NCBI Taxonomy" id="2478898"/>
    <lineage>
        <taxon>Eukaryota</taxon>
        <taxon>Fungi</taxon>
        <taxon>Dikarya</taxon>
        <taxon>Basidiomycota</taxon>
        <taxon>Agaricomycotina</taxon>
        <taxon>Agaricomycetes</taxon>
        <taxon>Polyporales</taxon>
        <taxon>Cerrenaceae</taxon>
        <taxon>Cerrena</taxon>
    </lineage>
</organism>
<keyword evidence="2" id="KW-1185">Reference proteome</keyword>
<gene>
    <name evidence="1" type="ORF">QCA50_014171</name>
</gene>